<sequence>MVGSNIALGGWECHVGSEIHEPSSDLSQGIFVTRTTSIMGTKLVLSFHGYKCQRFHLSLIQVDLLEPVSHFLEAARQTLGPENHMNSDTHKAVNFYCVPLQESETKRKHNIPYIYNDNIHFPLHT</sequence>
<dbReference type="KEGG" id="adu:127745707"/>
<dbReference type="GO" id="GO:0008276">
    <property type="term" value="F:protein methyltransferase activity"/>
    <property type="evidence" value="ECO:0007669"/>
    <property type="project" value="UniProtKB-ARBA"/>
</dbReference>
<evidence type="ECO:0000256" key="3">
    <source>
        <dbReference type="ARBA" id="ARBA00022691"/>
    </source>
</evidence>
<keyword evidence="3" id="KW-0949">S-adenosyl-L-methionine</keyword>
<evidence type="ECO:0000313" key="5">
    <source>
        <dbReference type="RefSeq" id="XP_052115103.1"/>
    </source>
</evidence>
<accession>A0A9C6TTM6</accession>
<dbReference type="GO" id="GO:0005737">
    <property type="term" value="C:cytoplasm"/>
    <property type="evidence" value="ECO:0007669"/>
    <property type="project" value="TreeGrafter"/>
</dbReference>
<reference evidence="5" key="2">
    <citation type="submission" date="2025-08" db="UniProtKB">
        <authorList>
            <consortium name="RefSeq"/>
        </authorList>
    </citation>
    <scope>IDENTIFICATION</scope>
    <source>
        <tissue evidence="5">Whole plant</tissue>
    </source>
</reference>
<gene>
    <name evidence="5" type="primary">LOC127745707</name>
</gene>
<evidence type="ECO:0000256" key="1">
    <source>
        <dbReference type="ARBA" id="ARBA00022603"/>
    </source>
</evidence>
<dbReference type="GeneID" id="127745707"/>
<dbReference type="PANTHER" id="PTHR12753">
    <property type="entry name" value="AD-003 - RELATED"/>
    <property type="match status" value="1"/>
</dbReference>
<evidence type="ECO:0000313" key="4">
    <source>
        <dbReference type="Proteomes" id="UP000515211"/>
    </source>
</evidence>
<protein>
    <submittedName>
        <fullName evidence="5">Uncharacterized protein LOC127745707</fullName>
    </submittedName>
</protein>
<keyword evidence="1" id="KW-0489">Methyltransferase</keyword>
<name>A0A9C6TTM6_ARADU</name>
<reference evidence="4" key="1">
    <citation type="journal article" date="2016" name="Nat. Genet.">
        <title>The genome sequences of Arachis duranensis and Arachis ipaensis, the diploid ancestors of cultivated peanut.</title>
        <authorList>
            <person name="Bertioli D.J."/>
            <person name="Cannon S.B."/>
            <person name="Froenicke L."/>
            <person name="Huang G."/>
            <person name="Farmer A.D."/>
            <person name="Cannon E.K."/>
            <person name="Liu X."/>
            <person name="Gao D."/>
            <person name="Clevenger J."/>
            <person name="Dash S."/>
            <person name="Ren L."/>
            <person name="Moretzsohn M.C."/>
            <person name="Shirasawa K."/>
            <person name="Huang W."/>
            <person name="Vidigal B."/>
            <person name="Abernathy B."/>
            <person name="Chu Y."/>
            <person name="Niederhuth C.E."/>
            <person name="Umale P."/>
            <person name="Araujo A.C."/>
            <person name="Kozik A."/>
            <person name="Kim K.D."/>
            <person name="Burow M.D."/>
            <person name="Varshney R.K."/>
            <person name="Wang X."/>
            <person name="Zhang X."/>
            <person name="Barkley N."/>
            <person name="Guimaraes P.M."/>
            <person name="Isobe S."/>
            <person name="Guo B."/>
            <person name="Liao B."/>
            <person name="Stalker H.T."/>
            <person name="Schmitz R.J."/>
            <person name="Scheffler B.E."/>
            <person name="Leal-Bertioli S.C."/>
            <person name="Xun X."/>
            <person name="Jackson S.A."/>
            <person name="Michelmore R."/>
            <person name="Ozias-Akins P."/>
        </authorList>
    </citation>
    <scope>NUCLEOTIDE SEQUENCE [LARGE SCALE GENOMIC DNA]</scope>
    <source>
        <strain evidence="4">cv. V14167</strain>
    </source>
</reference>
<dbReference type="Proteomes" id="UP000515211">
    <property type="component" value="Chromosome 3"/>
</dbReference>
<dbReference type="PANTHER" id="PTHR12753:SF0">
    <property type="entry name" value="ALPHA N-TERMINAL PROTEIN METHYLTRANSFERASE 1"/>
    <property type="match status" value="1"/>
</dbReference>
<evidence type="ECO:0000256" key="2">
    <source>
        <dbReference type="ARBA" id="ARBA00022679"/>
    </source>
</evidence>
<dbReference type="AlphaFoldDB" id="A0A9C6TTM6"/>
<dbReference type="InterPro" id="IPR008576">
    <property type="entry name" value="MeTrfase_NTM1"/>
</dbReference>
<keyword evidence="2" id="KW-0808">Transferase</keyword>
<keyword evidence="4" id="KW-1185">Reference proteome</keyword>
<dbReference type="RefSeq" id="XP_052115103.1">
    <property type="nucleotide sequence ID" value="XM_052259143.1"/>
</dbReference>
<dbReference type="GO" id="GO:0032259">
    <property type="term" value="P:methylation"/>
    <property type="evidence" value="ECO:0007669"/>
    <property type="project" value="UniProtKB-KW"/>
</dbReference>
<organism evidence="4 5">
    <name type="scientific">Arachis duranensis</name>
    <name type="common">Wild peanut</name>
    <dbReference type="NCBI Taxonomy" id="130453"/>
    <lineage>
        <taxon>Eukaryota</taxon>
        <taxon>Viridiplantae</taxon>
        <taxon>Streptophyta</taxon>
        <taxon>Embryophyta</taxon>
        <taxon>Tracheophyta</taxon>
        <taxon>Spermatophyta</taxon>
        <taxon>Magnoliopsida</taxon>
        <taxon>eudicotyledons</taxon>
        <taxon>Gunneridae</taxon>
        <taxon>Pentapetalae</taxon>
        <taxon>rosids</taxon>
        <taxon>fabids</taxon>
        <taxon>Fabales</taxon>
        <taxon>Fabaceae</taxon>
        <taxon>Papilionoideae</taxon>
        <taxon>50 kb inversion clade</taxon>
        <taxon>dalbergioids sensu lato</taxon>
        <taxon>Dalbergieae</taxon>
        <taxon>Pterocarpus clade</taxon>
        <taxon>Arachis</taxon>
    </lineage>
</organism>
<proteinExistence type="predicted"/>